<dbReference type="PANTHER" id="PTHR30035:SF3">
    <property type="entry name" value="INTERMEMBRANE PHOSPHOLIPID TRANSPORT SYSTEM LIPOPROTEIN MLAA"/>
    <property type="match status" value="1"/>
</dbReference>
<evidence type="ECO:0000256" key="4">
    <source>
        <dbReference type="SAM" id="SignalP"/>
    </source>
</evidence>
<dbReference type="GO" id="GO:0016020">
    <property type="term" value="C:membrane"/>
    <property type="evidence" value="ECO:0007669"/>
    <property type="project" value="InterPro"/>
</dbReference>
<organism evidence="5 6">
    <name type="scientific">Aerophototrophica crusticola</name>
    <dbReference type="NCBI Taxonomy" id="1709002"/>
    <lineage>
        <taxon>Bacteria</taxon>
        <taxon>Pseudomonadati</taxon>
        <taxon>Pseudomonadota</taxon>
        <taxon>Alphaproteobacteria</taxon>
        <taxon>Rhodospirillales</taxon>
        <taxon>Rhodospirillaceae</taxon>
        <taxon>Aerophototrophica</taxon>
    </lineage>
</organism>
<sequence length="285" mass="30516">MRPGPLSRLMLLAVAATALAACSTSTQQATTPTLDGPPGQASGAPGTVVPVNNNDPLEPVNRGIFWFNEALDAVLIRPVAEIYRAVLPDPAQRGVRNVLQNLRSPLDLANQTLQGDWDGAGDVVKRFAINTTVGLGGLIDVAGKNGIPYEYESFDQTLAVWGVPEGPYLVLPVIGSSSLRDAVGFGAEFYADPVSNYASNNDADWFTYGRAGLTVADTRAGYIDVIDDLKRNSFDYYAAMRSLYRQRRDNWIRDGAADPSQLPDIPDYDDGDAAPPSPVRAGQGS</sequence>
<feature type="region of interest" description="Disordered" evidence="3">
    <location>
        <begin position="255"/>
        <end position="285"/>
    </location>
</feature>
<reference evidence="5" key="1">
    <citation type="submission" date="2020-04" db="EMBL/GenBank/DDBJ databases">
        <title>A desert anoxygenic phototrophic bacterium fixes CO2 using RubisCO under aerobic conditions.</title>
        <authorList>
            <person name="Tang K."/>
        </authorList>
    </citation>
    <scope>NUCLEOTIDE SEQUENCE [LARGE SCALE GENOMIC DNA]</scope>
    <source>
        <strain evidence="5">MIMtkB3</strain>
    </source>
</reference>
<feature type="region of interest" description="Disordered" evidence="3">
    <location>
        <begin position="27"/>
        <end position="46"/>
    </location>
</feature>
<evidence type="ECO:0000256" key="1">
    <source>
        <dbReference type="ARBA" id="ARBA00010634"/>
    </source>
</evidence>
<protein>
    <submittedName>
        <fullName evidence="5">VacJ family lipoprotein</fullName>
    </submittedName>
</protein>
<name>A0A858R8X0_9PROT</name>
<dbReference type="PANTHER" id="PTHR30035">
    <property type="entry name" value="LIPOPROTEIN VACJ-RELATED"/>
    <property type="match status" value="1"/>
</dbReference>
<evidence type="ECO:0000256" key="2">
    <source>
        <dbReference type="ARBA" id="ARBA00022729"/>
    </source>
</evidence>
<feature type="signal peptide" evidence="4">
    <location>
        <begin position="1"/>
        <end position="20"/>
    </location>
</feature>
<evidence type="ECO:0000256" key="3">
    <source>
        <dbReference type="SAM" id="MobiDB-lite"/>
    </source>
</evidence>
<evidence type="ECO:0000313" key="5">
    <source>
        <dbReference type="EMBL" id="QJE73821.1"/>
    </source>
</evidence>
<keyword evidence="5" id="KW-0449">Lipoprotein</keyword>
<dbReference type="Proteomes" id="UP000501891">
    <property type="component" value="Chromosome"/>
</dbReference>
<dbReference type="InterPro" id="IPR007428">
    <property type="entry name" value="MlaA"/>
</dbReference>
<feature type="chain" id="PRO_5032687961" evidence="4">
    <location>
        <begin position="21"/>
        <end position="285"/>
    </location>
</feature>
<dbReference type="PROSITE" id="PS51257">
    <property type="entry name" value="PROKAR_LIPOPROTEIN"/>
    <property type="match status" value="1"/>
</dbReference>
<evidence type="ECO:0000313" key="6">
    <source>
        <dbReference type="Proteomes" id="UP000501891"/>
    </source>
</evidence>
<comment type="similarity">
    <text evidence="1">Belongs to the MlaA family.</text>
</comment>
<dbReference type="AlphaFoldDB" id="A0A858R8X0"/>
<dbReference type="KEGG" id="acru:HHL28_12595"/>
<keyword evidence="2 4" id="KW-0732">Signal</keyword>
<dbReference type="GO" id="GO:0120010">
    <property type="term" value="P:intermembrane phospholipid transfer"/>
    <property type="evidence" value="ECO:0007669"/>
    <property type="project" value="TreeGrafter"/>
</dbReference>
<accession>A0A858R8X0</accession>
<keyword evidence="6" id="KW-1185">Reference proteome</keyword>
<dbReference type="PRINTS" id="PR01805">
    <property type="entry name" value="VACJLIPOPROT"/>
</dbReference>
<dbReference type="Pfam" id="PF04333">
    <property type="entry name" value="MlaA"/>
    <property type="match status" value="1"/>
</dbReference>
<gene>
    <name evidence="5" type="ORF">HHL28_12595</name>
</gene>
<dbReference type="EMBL" id="CP051775">
    <property type="protein sequence ID" value="QJE73821.1"/>
    <property type="molecule type" value="Genomic_DNA"/>
</dbReference>
<proteinExistence type="inferred from homology"/>